<evidence type="ECO:0000256" key="8">
    <source>
        <dbReference type="ARBA" id="ARBA00022692"/>
    </source>
</evidence>
<dbReference type="NCBIfam" id="TIGR02074">
    <property type="entry name" value="PBP_1a_fam"/>
    <property type="match status" value="1"/>
</dbReference>
<accession>A0A1W6WJT6</accession>
<keyword evidence="14" id="KW-0511">Multifunctional enzyme</keyword>
<evidence type="ECO:0000256" key="2">
    <source>
        <dbReference type="ARBA" id="ARBA00007739"/>
    </source>
</evidence>
<name>A0A1W6WJT6_BACTU</name>
<dbReference type="InterPro" id="IPR012338">
    <property type="entry name" value="Beta-lactam/transpept-like"/>
</dbReference>
<gene>
    <name evidence="22" type="ORF">CAB88_06905</name>
</gene>
<evidence type="ECO:0000313" key="23">
    <source>
        <dbReference type="Proteomes" id="UP000194143"/>
    </source>
</evidence>
<protein>
    <submittedName>
        <fullName evidence="22">Peptidase</fullName>
    </submittedName>
</protein>
<comment type="similarity">
    <text evidence="1">In the C-terminal section; belongs to the transpeptidase family.</text>
</comment>
<dbReference type="PANTHER" id="PTHR32282">
    <property type="entry name" value="BINDING PROTEIN TRANSPEPTIDASE, PUTATIVE-RELATED"/>
    <property type="match status" value="1"/>
</dbReference>
<evidence type="ECO:0000256" key="12">
    <source>
        <dbReference type="ARBA" id="ARBA00022989"/>
    </source>
</evidence>
<keyword evidence="15" id="KW-0961">Cell wall biogenesis/degradation</keyword>
<dbReference type="GO" id="GO:0006508">
    <property type="term" value="P:proteolysis"/>
    <property type="evidence" value="ECO:0007669"/>
    <property type="project" value="UniProtKB-KW"/>
</dbReference>
<dbReference type="PANTHER" id="PTHR32282:SF32">
    <property type="entry name" value="PENICILLIN-BINDING PROTEIN 2A"/>
    <property type="match status" value="1"/>
</dbReference>
<comment type="similarity">
    <text evidence="2">In the N-terminal section; belongs to the glycosyltransferase 51 family.</text>
</comment>
<organism evidence="22 23">
    <name type="scientific">Bacillus thuringiensis</name>
    <dbReference type="NCBI Taxonomy" id="1428"/>
    <lineage>
        <taxon>Bacteria</taxon>
        <taxon>Bacillati</taxon>
        <taxon>Bacillota</taxon>
        <taxon>Bacilli</taxon>
        <taxon>Bacillales</taxon>
        <taxon>Bacillaceae</taxon>
        <taxon>Bacillus</taxon>
        <taxon>Bacillus cereus group</taxon>
    </lineage>
</organism>
<evidence type="ECO:0000256" key="16">
    <source>
        <dbReference type="ARBA" id="ARBA00034000"/>
    </source>
</evidence>
<dbReference type="GO" id="GO:0009252">
    <property type="term" value="P:peptidoglycan biosynthetic process"/>
    <property type="evidence" value="ECO:0007669"/>
    <property type="project" value="UniProtKB-KW"/>
</dbReference>
<evidence type="ECO:0000259" key="20">
    <source>
        <dbReference type="Pfam" id="PF00905"/>
    </source>
</evidence>
<dbReference type="Gene3D" id="1.10.3810.10">
    <property type="entry name" value="Biosynthetic peptidoglycan transglycosylase-like"/>
    <property type="match status" value="1"/>
</dbReference>
<keyword evidence="7" id="KW-0808">Transferase</keyword>
<keyword evidence="10" id="KW-0133">Cell shape</keyword>
<dbReference type="Proteomes" id="UP000194143">
    <property type="component" value="Chromosome"/>
</dbReference>
<evidence type="ECO:0000256" key="19">
    <source>
        <dbReference type="SAM" id="Phobius"/>
    </source>
</evidence>
<dbReference type="AlphaFoldDB" id="A0A1W6WJT6"/>
<dbReference type="GO" id="GO:0008360">
    <property type="term" value="P:regulation of cell shape"/>
    <property type="evidence" value="ECO:0007669"/>
    <property type="project" value="UniProtKB-KW"/>
</dbReference>
<dbReference type="EMBL" id="CP021061">
    <property type="protein sequence ID" value="ARP56832.1"/>
    <property type="molecule type" value="Genomic_DNA"/>
</dbReference>
<evidence type="ECO:0000256" key="18">
    <source>
        <dbReference type="SAM" id="MobiDB-lite"/>
    </source>
</evidence>
<dbReference type="Pfam" id="PF00912">
    <property type="entry name" value="Transgly"/>
    <property type="match status" value="1"/>
</dbReference>
<dbReference type="GO" id="GO:0009002">
    <property type="term" value="F:serine-type D-Ala-D-Ala carboxypeptidase activity"/>
    <property type="evidence" value="ECO:0007669"/>
    <property type="project" value="UniProtKB-EC"/>
</dbReference>
<evidence type="ECO:0000256" key="3">
    <source>
        <dbReference type="ARBA" id="ARBA00022475"/>
    </source>
</evidence>
<evidence type="ECO:0000256" key="1">
    <source>
        <dbReference type="ARBA" id="ARBA00007090"/>
    </source>
</evidence>
<evidence type="ECO:0000256" key="5">
    <source>
        <dbReference type="ARBA" id="ARBA00022670"/>
    </source>
</evidence>
<keyword evidence="4" id="KW-0121">Carboxypeptidase</keyword>
<evidence type="ECO:0000256" key="17">
    <source>
        <dbReference type="ARBA" id="ARBA00049902"/>
    </source>
</evidence>
<dbReference type="GO" id="GO:0008658">
    <property type="term" value="F:penicillin binding"/>
    <property type="evidence" value="ECO:0007669"/>
    <property type="project" value="InterPro"/>
</dbReference>
<keyword evidence="3" id="KW-1003">Cell membrane</keyword>
<evidence type="ECO:0000313" key="22">
    <source>
        <dbReference type="EMBL" id="ARP56832.1"/>
    </source>
</evidence>
<dbReference type="Pfam" id="PF00905">
    <property type="entry name" value="Transpeptidase"/>
    <property type="match status" value="1"/>
</dbReference>
<dbReference type="InterPro" id="IPR023346">
    <property type="entry name" value="Lysozyme-like_dom_sf"/>
</dbReference>
<keyword evidence="13 19" id="KW-0472">Membrane</keyword>
<evidence type="ECO:0000256" key="4">
    <source>
        <dbReference type="ARBA" id="ARBA00022645"/>
    </source>
</evidence>
<dbReference type="SMR" id="A0A1W6WJT6"/>
<keyword evidence="11" id="KW-0573">Peptidoglycan synthesis</keyword>
<proteinExistence type="inferred from homology"/>
<keyword evidence="8 19" id="KW-0812">Transmembrane</keyword>
<keyword evidence="9" id="KW-0378">Hydrolase</keyword>
<evidence type="ECO:0000256" key="10">
    <source>
        <dbReference type="ARBA" id="ARBA00022960"/>
    </source>
</evidence>
<dbReference type="RefSeq" id="WP_000769250.1">
    <property type="nucleotide sequence ID" value="NZ_CP021061.1"/>
</dbReference>
<dbReference type="InterPro" id="IPR036950">
    <property type="entry name" value="PBP_transglycosylase"/>
</dbReference>
<comment type="catalytic activity">
    <reaction evidence="16">
        <text>Preferential cleavage: (Ac)2-L-Lys-D-Ala-|-D-Ala. Also transpeptidation of peptidyl-alanyl moieties that are N-acyl substituents of D-alanine.</text>
        <dbReference type="EC" id="3.4.16.4"/>
    </reaction>
</comment>
<dbReference type="Gene3D" id="3.40.710.10">
    <property type="entry name" value="DD-peptidase/beta-lactamase superfamily"/>
    <property type="match status" value="1"/>
</dbReference>
<evidence type="ECO:0000256" key="11">
    <source>
        <dbReference type="ARBA" id="ARBA00022984"/>
    </source>
</evidence>
<dbReference type="FunFam" id="1.10.3810.10:FF:000001">
    <property type="entry name" value="Penicillin-binding protein 1A"/>
    <property type="match status" value="1"/>
</dbReference>
<dbReference type="SUPFAM" id="SSF56601">
    <property type="entry name" value="beta-lactamase/transpeptidase-like"/>
    <property type="match status" value="1"/>
</dbReference>
<evidence type="ECO:0000259" key="21">
    <source>
        <dbReference type="Pfam" id="PF00912"/>
    </source>
</evidence>
<dbReference type="GeneID" id="67465936"/>
<dbReference type="InterPro" id="IPR050396">
    <property type="entry name" value="Glycosyltr_51/Transpeptidase"/>
</dbReference>
<dbReference type="GO" id="GO:0071555">
    <property type="term" value="P:cell wall organization"/>
    <property type="evidence" value="ECO:0007669"/>
    <property type="project" value="UniProtKB-KW"/>
</dbReference>
<dbReference type="GO" id="GO:0008955">
    <property type="term" value="F:peptidoglycan glycosyltransferase activity"/>
    <property type="evidence" value="ECO:0007669"/>
    <property type="project" value="UniProtKB-EC"/>
</dbReference>
<feature type="domain" description="Glycosyl transferase family 51" evidence="21">
    <location>
        <begin position="69"/>
        <end position="240"/>
    </location>
</feature>
<keyword evidence="23" id="KW-1185">Reference proteome</keyword>
<evidence type="ECO:0000256" key="14">
    <source>
        <dbReference type="ARBA" id="ARBA00023268"/>
    </source>
</evidence>
<keyword evidence="6" id="KW-0328">Glycosyltransferase</keyword>
<evidence type="ECO:0000256" key="6">
    <source>
        <dbReference type="ARBA" id="ARBA00022676"/>
    </source>
</evidence>
<dbReference type="SUPFAM" id="SSF53955">
    <property type="entry name" value="Lysozyme-like"/>
    <property type="match status" value="1"/>
</dbReference>
<feature type="transmembrane region" description="Helical" evidence="19">
    <location>
        <begin position="21"/>
        <end position="43"/>
    </location>
</feature>
<evidence type="ECO:0000256" key="7">
    <source>
        <dbReference type="ARBA" id="ARBA00022679"/>
    </source>
</evidence>
<feature type="domain" description="Penicillin-binding protein transpeptidase" evidence="20">
    <location>
        <begin position="336"/>
        <end position="613"/>
    </location>
</feature>
<feature type="region of interest" description="Disordered" evidence="18">
    <location>
        <begin position="642"/>
        <end position="675"/>
    </location>
</feature>
<comment type="catalytic activity">
    <reaction evidence="17">
        <text>[GlcNAc-(1-&gt;4)-Mur2Ac(oyl-L-Ala-gamma-D-Glu-L-Lys-D-Ala-D-Ala)](n)-di-trans,octa-cis-undecaprenyl diphosphate + beta-D-GlcNAc-(1-&gt;4)-Mur2Ac(oyl-L-Ala-gamma-D-Glu-L-Lys-D-Ala-D-Ala)-di-trans,octa-cis-undecaprenyl diphosphate = [GlcNAc-(1-&gt;4)-Mur2Ac(oyl-L-Ala-gamma-D-Glu-L-Lys-D-Ala-D-Ala)](n+1)-di-trans,octa-cis-undecaprenyl diphosphate + di-trans,octa-cis-undecaprenyl diphosphate + H(+)</text>
        <dbReference type="Rhea" id="RHEA:23708"/>
        <dbReference type="Rhea" id="RHEA-COMP:9602"/>
        <dbReference type="Rhea" id="RHEA-COMP:9603"/>
        <dbReference type="ChEBI" id="CHEBI:15378"/>
        <dbReference type="ChEBI" id="CHEBI:58405"/>
        <dbReference type="ChEBI" id="CHEBI:60033"/>
        <dbReference type="ChEBI" id="CHEBI:78435"/>
        <dbReference type="EC" id="2.4.99.28"/>
    </reaction>
</comment>
<reference evidence="22 23" key="1">
    <citation type="submission" date="2017-04" db="EMBL/GenBank/DDBJ databases">
        <title>Complete Genome Sequence of Bacillus thuringiensis type Strain ATCC 10792.</title>
        <authorList>
            <person name="Oh D.-H."/>
            <person name="Park B.-J."/>
            <person name="Shuai W."/>
            <person name="Chelliah R."/>
        </authorList>
    </citation>
    <scope>NUCLEOTIDE SEQUENCE [LARGE SCALE GENOMIC DNA]</scope>
    <source>
        <strain evidence="22 23">ATCC 10792</strain>
    </source>
</reference>
<evidence type="ECO:0000256" key="15">
    <source>
        <dbReference type="ARBA" id="ARBA00023316"/>
    </source>
</evidence>
<evidence type="ECO:0000256" key="13">
    <source>
        <dbReference type="ARBA" id="ARBA00023136"/>
    </source>
</evidence>
<dbReference type="InterPro" id="IPR001460">
    <property type="entry name" value="PCN-bd_Tpept"/>
</dbReference>
<keyword evidence="5" id="KW-0645">Protease</keyword>
<dbReference type="InterPro" id="IPR001264">
    <property type="entry name" value="Glyco_trans_51"/>
</dbReference>
<sequence>MKLKNTHFKKMLEWFNKRKKLRNSLIVLGSVLVTIFIAVNIIISIQDISELKQAVPQPTLIYDANNEVATKLASSKTEGVKRKDIPDIMVQAIVAVEDKEFFNHHGIYYSGIISAVFKNITAGEVVAGGSTITQQLAKNVFLTQDRTFSRKIKEYFLTKKIERTYTKDEIIEMYMNQIYFGEGAWGIKRAAKSYFDKEVKDLSISEAATIAGLIKAPSAYSPYKNFNKSIERRNVVLSLMKEQGYISEEQYNKEKESGLVLKRGVDDKYKGKYSQYVDYIVREAMDKYELTQNEILAGGYRIYTELDPKKQQAVEDVVNNDSYFKDSGSDQLMQTGVVLINPKTGGVPALVGGRGPYQFLQFNHATQLKRQPGSTLKPLAVYVPALEQGYEVYDILKDEPFHIKEYEPKNSDQAFHGNVTMYEAVAKSYNVSAVWLLEQIGLDKGLKSLERFGIPLVPEDRTYPIALGGMHVGTSPFVMAQAYSTFANDGVQVEAHAIREVQNAEGEIIGKWYKKETRVTSEKIAQKMTYLLKGVVEKGTGEKAKVNNVDTAGKTGTTQLVNGPSVGAKDSWFVGYTPDLVGAIWVGYDKTDSEHYVPGGSQITTTMFRDIMKKANANPAQKAFQLSLISEADYKKQLQTIEEEKRRKEEEKKRQEEEKKRQEEEQQRKKEQQEWFDKVKEWIPSLW</sequence>
<evidence type="ECO:0000256" key="9">
    <source>
        <dbReference type="ARBA" id="ARBA00022801"/>
    </source>
</evidence>
<keyword evidence="12 19" id="KW-1133">Transmembrane helix</keyword>
<dbReference type="GO" id="GO:0030288">
    <property type="term" value="C:outer membrane-bounded periplasmic space"/>
    <property type="evidence" value="ECO:0007669"/>
    <property type="project" value="TreeGrafter"/>
</dbReference>